<organism evidence="3 4">
    <name type="scientific">Aureobasidium melanogenum (strain CBS 110374)</name>
    <name type="common">Aureobasidium pullulans var. melanogenum</name>
    <dbReference type="NCBI Taxonomy" id="1043003"/>
    <lineage>
        <taxon>Eukaryota</taxon>
        <taxon>Fungi</taxon>
        <taxon>Dikarya</taxon>
        <taxon>Ascomycota</taxon>
        <taxon>Pezizomycotina</taxon>
        <taxon>Dothideomycetes</taxon>
        <taxon>Dothideomycetidae</taxon>
        <taxon>Dothideales</taxon>
        <taxon>Saccotheciaceae</taxon>
        <taxon>Aureobasidium</taxon>
    </lineage>
</organism>
<dbReference type="AlphaFoldDB" id="A0A074WAH8"/>
<dbReference type="RefSeq" id="XP_040883955.1">
    <property type="nucleotide sequence ID" value="XM_041020006.1"/>
</dbReference>
<sequence length="252" mass="26992">MSPSPSSSSSSMPSSTSSSSTSMSPSSSTTSSQTPTNTPDVSCDNQGLAYAVQDNPYRNDYSSSDPYSSFNASYFQTAPVEYESTTTKLGFNASDGSPPQQVYGQGPDFTTTNITINNRGYLYAKESGNYTFTAPSVDDIFLLWLGPNAYNNYTRRDANLVQNYVDPRLGSSATTYSINLTQGTYTPLRFIYANAQQGGNYELKITAPDGSTIIDSSTTQKSPYLVQYSCDGSAPRFPAFGNDGPGSSASTK</sequence>
<dbReference type="GeneID" id="63913379"/>
<dbReference type="Pfam" id="PF10528">
    <property type="entry name" value="GLEYA"/>
    <property type="match status" value="1"/>
</dbReference>
<dbReference type="HOGENOM" id="CLU_030583_2_1_1"/>
<dbReference type="PROSITE" id="PS51820">
    <property type="entry name" value="PA14"/>
    <property type="match status" value="1"/>
</dbReference>
<dbReference type="Proteomes" id="UP000030672">
    <property type="component" value="Unassembled WGS sequence"/>
</dbReference>
<evidence type="ECO:0000313" key="3">
    <source>
        <dbReference type="EMBL" id="KEQ66932.1"/>
    </source>
</evidence>
<feature type="domain" description="PA14" evidence="2">
    <location>
        <begin position="60"/>
        <end position="219"/>
    </location>
</feature>
<dbReference type="Gene3D" id="2.60.120.1560">
    <property type="match status" value="1"/>
</dbReference>
<dbReference type="InterPro" id="IPR037524">
    <property type="entry name" value="PA14/GLEYA"/>
</dbReference>
<dbReference type="InterPro" id="IPR018871">
    <property type="entry name" value="GLEYA_adhesin_domain"/>
</dbReference>
<dbReference type="STRING" id="1043003.A0A074WAH8"/>
<evidence type="ECO:0000256" key="1">
    <source>
        <dbReference type="SAM" id="MobiDB-lite"/>
    </source>
</evidence>
<accession>A0A074WAH8</accession>
<reference evidence="3 4" key="1">
    <citation type="journal article" date="2014" name="BMC Genomics">
        <title>Genome sequencing of four Aureobasidium pullulans varieties: biotechnological potential, stress tolerance, and description of new species.</title>
        <authorList>
            <person name="Gostin Ar C."/>
            <person name="Ohm R.A."/>
            <person name="Kogej T."/>
            <person name="Sonjak S."/>
            <person name="Turk M."/>
            <person name="Zajc J."/>
            <person name="Zalar P."/>
            <person name="Grube M."/>
            <person name="Sun H."/>
            <person name="Han J."/>
            <person name="Sharma A."/>
            <person name="Chiniquy J."/>
            <person name="Ngan C.Y."/>
            <person name="Lipzen A."/>
            <person name="Barry K."/>
            <person name="Grigoriev I.V."/>
            <person name="Gunde-Cimerman N."/>
        </authorList>
    </citation>
    <scope>NUCLEOTIDE SEQUENCE [LARGE SCALE GENOMIC DNA]</scope>
    <source>
        <strain evidence="3 4">CBS 110374</strain>
    </source>
</reference>
<dbReference type="EMBL" id="KL584825">
    <property type="protein sequence ID" value="KEQ66932.1"/>
    <property type="molecule type" value="Genomic_DNA"/>
</dbReference>
<proteinExistence type="predicted"/>
<keyword evidence="4" id="KW-1185">Reference proteome</keyword>
<feature type="compositionally biased region" description="Low complexity" evidence="1">
    <location>
        <begin position="1"/>
        <end position="32"/>
    </location>
</feature>
<name>A0A074WAH8_AURM1</name>
<gene>
    <name evidence="3" type="ORF">M437DRAFT_39399</name>
</gene>
<evidence type="ECO:0000259" key="2">
    <source>
        <dbReference type="PROSITE" id="PS51820"/>
    </source>
</evidence>
<protein>
    <recommendedName>
        <fullName evidence="2">PA14 domain-containing protein</fullName>
    </recommendedName>
</protein>
<evidence type="ECO:0000313" key="4">
    <source>
        <dbReference type="Proteomes" id="UP000030672"/>
    </source>
</evidence>
<feature type="compositionally biased region" description="Polar residues" evidence="1">
    <location>
        <begin position="33"/>
        <end position="45"/>
    </location>
</feature>
<feature type="region of interest" description="Disordered" evidence="1">
    <location>
        <begin position="1"/>
        <end position="49"/>
    </location>
</feature>